<dbReference type="EMBL" id="BAABEY010000020">
    <property type="protein sequence ID" value="GAA4439349.1"/>
    <property type="molecule type" value="Genomic_DNA"/>
</dbReference>
<dbReference type="SUPFAM" id="SSF53649">
    <property type="entry name" value="Alkaline phosphatase-like"/>
    <property type="match status" value="1"/>
</dbReference>
<reference evidence="6" key="1">
    <citation type="journal article" date="2019" name="Int. J. Syst. Evol. Microbiol.">
        <title>The Global Catalogue of Microorganisms (GCM) 10K type strain sequencing project: providing services to taxonomists for standard genome sequencing and annotation.</title>
        <authorList>
            <consortium name="The Broad Institute Genomics Platform"/>
            <consortium name="The Broad Institute Genome Sequencing Center for Infectious Disease"/>
            <person name="Wu L."/>
            <person name="Ma J."/>
        </authorList>
    </citation>
    <scope>NUCLEOTIDE SEQUENCE [LARGE SCALE GENOMIC DNA]</scope>
    <source>
        <strain evidence="6">JCM 31920</strain>
    </source>
</reference>
<evidence type="ECO:0000256" key="1">
    <source>
        <dbReference type="ARBA" id="ARBA00022553"/>
    </source>
</evidence>
<sequence length="522" mass="61077">MSYNILWADDEIDLLKPHIMFLTSKGFHVTPVNSGSDALEEVEKKDYDIVFLDEMMPGMSGLETLAQIKQTFPSLPVVMITKSEEEYIMEDAIGSKIDDYLIKPLNPNQILLSLKKILDNKRLINEKTTQNYQQEFRNLAMQYQDRLGHDEWADIYKKLVYWELELEKSDDEGMSEVFLMQKSEANSNYSKFIRESYEDWLNDPKADKPLLSYQLMKQKVFPFLKSANEPLFFILIDNFRYDQWKVIQPLLEEFFSIEEDSTYYSILPTTTGYARNAIFSGLMPSDMERMFPQWWVSDENTPDGEEGLNNYEPDFLKKLLERNQLGNIKFSYHKILNSNQGKALVDNLPNLMGNQLNAIVYNFVDMLSHARTDMQMIKELAPDDAGYRSITRSWLLHSPLMDLLRKIADKKGRVIITTDHGMIRVQKPVKIVGYRETNTNLRYKHGKNLGFGEDHVLVCRKPERFFLPKPHVSTAYVFTEEDYFFAYPNNYNQYVNLYRDTFQHGGVSMEEMIIPFVTLKGK</sequence>
<evidence type="ECO:0000256" key="3">
    <source>
        <dbReference type="PROSITE-ProRule" id="PRU00169"/>
    </source>
</evidence>
<gene>
    <name evidence="5" type="ORF">GCM10023091_21380</name>
</gene>
<keyword evidence="6" id="KW-1185">Reference proteome</keyword>
<feature type="domain" description="Response regulatory" evidence="4">
    <location>
        <begin position="4"/>
        <end position="118"/>
    </location>
</feature>
<dbReference type="Pfam" id="PF00072">
    <property type="entry name" value="Response_reg"/>
    <property type="match status" value="1"/>
</dbReference>
<dbReference type="InterPro" id="IPR001789">
    <property type="entry name" value="Sig_transdc_resp-reg_receiver"/>
</dbReference>
<dbReference type="Gene3D" id="3.40.50.2300">
    <property type="match status" value="1"/>
</dbReference>
<evidence type="ECO:0000313" key="5">
    <source>
        <dbReference type="EMBL" id="GAA4439349.1"/>
    </source>
</evidence>
<proteinExistence type="predicted"/>
<name>A0ABP8LX87_9BACT</name>
<dbReference type="RefSeq" id="WP_345028717.1">
    <property type="nucleotide sequence ID" value="NZ_BAABEY010000020.1"/>
</dbReference>
<dbReference type="InterPro" id="IPR011006">
    <property type="entry name" value="CheY-like_superfamily"/>
</dbReference>
<evidence type="ECO:0000259" key="4">
    <source>
        <dbReference type="PROSITE" id="PS50110"/>
    </source>
</evidence>
<feature type="modified residue" description="4-aspartylphosphate" evidence="3">
    <location>
        <position position="53"/>
    </location>
</feature>
<accession>A0ABP8LX87</accession>
<dbReference type="CDD" id="cd00156">
    <property type="entry name" value="REC"/>
    <property type="match status" value="1"/>
</dbReference>
<dbReference type="InterPro" id="IPR050595">
    <property type="entry name" value="Bact_response_regulator"/>
</dbReference>
<dbReference type="SUPFAM" id="SSF52172">
    <property type="entry name" value="CheY-like"/>
    <property type="match status" value="1"/>
</dbReference>
<dbReference type="Gene3D" id="3.40.720.10">
    <property type="entry name" value="Alkaline Phosphatase, subunit A"/>
    <property type="match status" value="1"/>
</dbReference>
<comment type="caution">
    <text evidence="5">The sequence shown here is derived from an EMBL/GenBank/DDBJ whole genome shotgun (WGS) entry which is preliminary data.</text>
</comment>
<dbReference type="InterPro" id="IPR017850">
    <property type="entry name" value="Alkaline_phosphatase_core_sf"/>
</dbReference>
<dbReference type="PANTHER" id="PTHR44591">
    <property type="entry name" value="STRESS RESPONSE REGULATOR PROTEIN 1"/>
    <property type="match status" value="1"/>
</dbReference>
<dbReference type="PROSITE" id="PS50110">
    <property type="entry name" value="RESPONSE_REGULATORY"/>
    <property type="match status" value="1"/>
</dbReference>
<dbReference type="PANTHER" id="PTHR44591:SF14">
    <property type="entry name" value="PROTEIN PILG"/>
    <property type="match status" value="1"/>
</dbReference>
<dbReference type="Proteomes" id="UP001501508">
    <property type="component" value="Unassembled WGS sequence"/>
</dbReference>
<protein>
    <submittedName>
        <fullName evidence="5">PglZ domain-containing protein</fullName>
    </submittedName>
</protein>
<organism evidence="5 6">
    <name type="scientific">Ravibacter arvi</name>
    <dbReference type="NCBI Taxonomy" id="2051041"/>
    <lineage>
        <taxon>Bacteria</taxon>
        <taxon>Pseudomonadati</taxon>
        <taxon>Bacteroidota</taxon>
        <taxon>Cytophagia</taxon>
        <taxon>Cytophagales</taxon>
        <taxon>Spirosomataceae</taxon>
        <taxon>Ravibacter</taxon>
    </lineage>
</organism>
<dbReference type="SMART" id="SM00448">
    <property type="entry name" value="REC"/>
    <property type="match status" value="1"/>
</dbReference>
<keyword evidence="1 3" id="KW-0597">Phosphoprotein</keyword>
<evidence type="ECO:0000256" key="2">
    <source>
        <dbReference type="ARBA" id="ARBA00023012"/>
    </source>
</evidence>
<dbReference type="Pfam" id="PF08665">
    <property type="entry name" value="PglZ"/>
    <property type="match status" value="1"/>
</dbReference>
<evidence type="ECO:0000313" key="6">
    <source>
        <dbReference type="Proteomes" id="UP001501508"/>
    </source>
</evidence>
<keyword evidence="2" id="KW-0902">Two-component regulatory system</keyword>